<comment type="caution">
    <text evidence="1">The sequence shown here is derived from an EMBL/GenBank/DDBJ whole genome shotgun (WGS) entry which is preliminary data.</text>
</comment>
<dbReference type="Proteomes" id="UP000230214">
    <property type="component" value="Unassembled WGS sequence"/>
</dbReference>
<feature type="non-terminal residue" evidence="1">
    <location>
        <position position="1"/>
    </location>
</feature>
<reference evidence="1 2" key="1">
    <citation type="submission" date="2017-09" db="EMBL/GenBank/DDBJ databases">
        <title>Depth-based differentiation of microbial function through sediment-hosted aquifers and enrichment of novel symbionts in the deep terrestrial subsurface.</title>
        <authorList>
            <person name="Probst A.J."/>
            <person name="Ladd B."/>
            <person name="Jarett J.K."/>
            <person name="Geller-Mcgrath D.E."/>
            <person name="Sieber C.M."/>
            <person name="Emerson J.B."/>
            <person name="Anantharaman K."/>
            <person name="Thomas B.C."/>
            <person name="Malmstrom R."/>
            <person name="Stieglmeier M."/>
            <person name="Klingl A."/>
            <person name="Woyke T."/>
            <person name="Ryan C.M."/>
            <person name="Banfield J.F."/>
        </authorList>
    </citation>
    <scope>NUCLEOTIDE SEQUENCE [LARGE SCALE GENOMIC DNA]</scope>
    <source>
        <strain evidence="1">CG10_big_fil_rev_8_21_14_0_10_32_10</strain>
    </source>
</reference>
<protein>
    <submittedName>
        <fullName evidence="1">Uncharacterized protein</fullName>
    </submittedName>
</protein>
<sequence length="551" mass="62609">SIVRDITIVLGKTLNPLKLAETNIGTQVDSTYTKNTGFGKTYTEVPYGEITFLKSRPMLLFNDLYSGYGEDPGYGQDVINYNTHIEIDLDDKNIIYVPIRLNNFLGIMRWDTKQDSYAYSYTSGLQVSSTIDAFMQTHICLSKENIYTGAYNYLRCMAKPSFGFVIKQYALSSSESIADMRMFNSRNDELRIAVLTINKVTRVRKFHIFDGDLLLKYSTTLLPFFDEVRAYAGSSFDQVRYHVDTFDINRDLFVYTCGPSIFGNELTDDGLPTGALIVHDFDNIRRAIVGNPSILGDGLIGGFGSYDNEPWHDVFASERFKPMNGVFLIGNNIFVYTKLGDSICQQSIPDSERFISYGTYGLLYYGGDRVELINFGIYSDRVFKERIFLPAADVRRSFIHRVPNLGGSNYNSYRGEKYRGAIEPQNWEIHRPYYPGIGSDMFNMVNEYMGMGMCRPTLINNRLVTALTLPTFFDATNFSDYGSSSLYKFNIIGNSLSDPEIYTVPSIRQGENPSSNTRILDIKNDGQYTHYMAASAEAGYKVKLYYRRELA</sequence>
<name>A0A2H0RAH9_UNCKA</name>
<organism evidence="1 2">
    <name type="scientific">candidate division WWE3 bacterium CG10_big_fil_rev_8_21_14_0_10_32_10</name>
    <dbReference type="NCBI Taxonomy" id="1975090"/>
    <lineage>
        <taxon>Bacteria</taxon>
        <taxon>Katanobacteria</taxon>
    </lineage>
</organism>
<evidence type="ECO:0000313" key="1">
    <source>
        <dbReference type="EMBL" id="PIR43529.1"/>
    </source>
</evidence>
<evidence type="ECO:0000313" key="2">
    <source>
        <dbReference type="Proteomes" id="UP000230214"/>
    </source>
</evidence>
<dbReference type="EMBL" id="PCXU01000019">
    <property type="protein sequence ID" value="PIR43529.1"/>
    <property type="molecule type" value="Genomic_DNA"/>
</dbReference>
<accession>A0A2H0RAH9</accession>
<gene>
    <name evidence="1" type="ORF">COV24_02160</name>
</gene>
<proteinExistence type="predicted"/>
<dbReference type="AlphaFoldDB" id="A0A2H0RAH9"/>